<evidence type="ECO:0000313" key="2">
    <source>
        <dbReference type="EMBL" id="CAK74800.1"/>
    </source>
</evidence>
<dbReference type="EMBL" id="CT868196">
    <property type="protein sequence ID" value="CAK74800.1"/>
    <property type="molecule type" value="Genomic_DNA"/>
</dbReference>
<dbReference type="OMA" id="FCNAEND"/>
<dbReference type="Pfam" id="PF09414">
    <property type="entry name" value="RNA_ligase"/>
    <property type="match status" value="1"/>
</dbReference>
<dbReference type="InterPro" id="IPR021122">
    <property type="entry name" value="RNA_ligase_dom_REL/Rnl2"/>
</dbReference>
<name>A0CVI3_PARTE</name>
<dbReference type="GeneID" id="5027982"/>
<keyword evidence="3" id="KW-1185">Reference proteome</keyword>
<dbReference type="eggNOG" id="ENOG502SBSP">
    <property type="taxonomic scope" value="Eukaryota"/>
</dbReference>
<dbReference type="HOGENOM" id="CLU_583261_0_0_1"/>
<dbReference type="KEGG" id="ptm:GSPATT00010968001"/>
<gene>
    <name evidence="2" type="ORF">GSPATT00010968001</name>
</gene>
<sequence>MLQQKRKKSRITKNLEPLIQSLKSFRADQPETQLTIEELDNFLQTFNILTSSQVVECNLKDLDLQIRDIKLKIHYEEDTLFSLNKQIHQTFRRGLAYVNYGQGWKILRKGQKKFFDLYFEDIQGKGGEFCNTINYYNIGRAQELAQQNKQIKIYISEKANGENCQISYCKDIDSWSVSSKNKTLVLRNENDLEAQCYQNNSYLVALMIAKQWFKELKQLNQPIEGLKNILQDHTFIGEFCGHVQLQHLIRYDEVQIRFFSIVKKNGTETCLSPKFSQQIFDNLQLKTVKFREIVANGIEDLKMKMLQLSNEIAKMSLKEMGEGSVLYFCNAENDECLSLAKLKTIEYRIIRKIREKMKSLVYKKVDNKTCLNKFISECKKFPYFNDPEFQQAYYIELCTKLLSFGQFLIKELKDEKIYKSVFNKIKQSFLDFLDLIKQNAPFDFILNHFVKIKQFDVEELQEIENDDDDLE</sequence>
<organism evidence="2 3">
    <name type="scientific">Paramecium tetraurelia</name>
    <dbReference type="NCBI Taxonomy" id="5888"/>
    <lineage>
        <taxon>Eukaryota</taxon>
        <taxon>Sar</taxon>
        <taxon>Alveolata</taxon>
        <taxon>Ciliophora</taxon>
        <taxon>Intramacronucleata</taxon>
        <taxon>Oligohymenophorea</taxon>
        <taxon>Peniculida</taxon>
        <taxon>Parameciidae</taxon>
        <taxon>Paramecium</taxon>
    </lineage>
</organism>
<feature type="domain" description="RNA ligase" evidence="1">
    <location>
        <begin position="152"/>
        <end position="331"/>
    </location>
</feature>
<dbReference type="PANTHER" id="PTHR38566:SF1">
    <property type="entry name" value="CHROMOSOME UNDETERMINED SCAFFOLD_18, WHOLE GENOME SHOTGUN SEQUENCE"/>
    <property type="match status" value="1"/>
</dbReference>
<dbReference type="SUPFAM" id="SSF56091">
    <property type="entry name" value="DNA ligase/mRNA capping enzyme, catalytic domain"/>
    <property type="match status" value="1"/>
</dbReference>
<dbReference type="Gene3D" id="3.30.470.30">
    <property type="entry name" value="DNA ligase/mRNA capping enzyme"/>
    <property type="match status" value="1"/>
</dbReference>
<proteinExistence type="predicted"/>
<reference evidence="2 3" key="1">
    <citation type="journal article" date="2006" name="Nature">
        <title>Global trends of whole-genome duplications revealed by the ciliate Paramecium tetraurelia.</title>
        <authorList>
            <consortium name="Genoscope"/>
            <person name="Aury J.-M."/>
            <person name="Jaillon O."/>
            <person name="Duret L."/>
            <person name="Noel B."/>
            <person name="Jubin C."/>
            <person name="Porcel B.M."/>
            <person name="Segurens B."/>
            <person name="Daubin V."/>
            <person name="Anthouard V."/>
            <person name="Aiach N."/>
            <person name="Arnaiz O."/>
            <person name="Billaut A."/>
            <person name="Beisson J."/>
            <person name="Blanc I."/>
            <person name="Bouhouche K."/>
            <person name="Camara F."/>
            <person name="Duharcourt S."/>
            <person name="Guigo R."/>
            <person name="Gogendeau D."/>
            <person name="Katinka M."/>
            <person name="Keller A.-M."/>
            <person name="Kissmehl R."/>
            <person name="Klotz C."/>
            <person name="Koll F."/>
            <person name="Le Moue A."/>
            <person name="Lepere C."/>
            <person name="Malinsky S."/>
            <person name="Nowacki M."/>
            <person name="Nowak J.K."/>
            <person name="Plattner H."/>
            <person name="Poulain J."/>
            <person name="Ruiz F."/>
            <person name="Serrano V."/>
            <person name="Zagulski M."/>
            <person name="Dessen P."/>
            <person name="Betermier M."/>
            <person name="Weissenbach J."/>
            <person name="Scarpelli C."/>
            <person name="Schachter V."/>
            <person name="Sperling L."/>
            <person name="Meyer E."/>
            <person name="Cohen J."/>
            <person name="Wincker P."/>
        </authorList>
    </citation>
    <scope>NUCLEOTIDE SEQUENCE [LARGE SCALE GENOMIC DNA]</scope>
    <source>
        <strain evidence="2 3">Stock d4-2</strain>
    </source>
</reference>
<dbReference type="PANTHER" id="PTHR38566">
    <property type="entry name" value="RNA_LIG_T4_1 DOMAIN-CONTAINING PROTEIN"/>
    <property type="match status" value="1"/>
</dbReference>
<dbReference type="AlphaFoldDB" id="A0CVI3"/>
<protein>
    <recommendedName>
        <fullName evidence="1">RNA ligase domain-containing protein</fullName>
    </recommendedName>
</protein>
<evidence type="ECO:0000313" key="3">
    <source>
        <dbReference type="Proteomes" id="UP000000600"/>
    </source>
</evidence>
<dbReference type="OrthoDB" id="340359at2759"/>
<dbReference type="InParanoid" id="A0CVI3"/>
<dbReference type="RefSeq" id="XP_001442197.1">
    <property type="nucleotide sequence ID" value="XM_001442160.1"/>
</dbReference>
<dbReference type="Proteomes" id="UP000000600">
    <property type="component" value="Unassembled WGS sequence"/>
</dbReference>
<accession>A0CVI3</accession>
<evidence type="ECO:0000259" key="1">
    <source>
        <dbReference type="Pfam" id="PF09414"/>
    </source>
</evidence>